<dbReference type="CDD" id="cd07750">
    <property type="entry name" value="PolyPPase_VTC_like"/>
    <property type="match status" value="1"/>
</dbReference>
<organism evidence="2 3">
    <name type="scientific">Suicoccus acidiformans</name>
    <dbReference type="NCBI Taxonomy" id="2036206"/>
    <lineage>
        <taxon>Bacteria</taxon>
        <taxon>Bacillati</taxon>
        <taxon>Bacillota</taxon>
        <taxon>Bacilli</taxon>
        <taxon>Lactobacillales</taxon>
        <taxon>Aerococcaceae</taxon>
        <taxon>Suicoccus</taxon>
    </lineage>
</organism>
<dbReference type="InterPro" id="IPR042267">
    <property type="entry name" value="VTC_sf"/>
</dbReference>
<name>A0A347WMU4_9LACT</name>
<dbReference type="GO" id="GO:0006799">
    <property type="term" value="P:polyphosphate biosynthetic process"/>
    <property type="evidence" value="ECO:0007669"/>
    <property type="project" value="UniProtKB-ARBA"/>
</dbReference>
<dbReference type="OrthoDB" id="9784042at2"/>
<evidence type="ECO:0000259" key="1">
    <source>
        <dbReference type="Pfam" id="PF09359"/>
    </source>
</evidence>
<gene>
    <name evidence="2" type="ORF">CL176_10580</name>
</gene>
<dbReference type="Gene3D" id="3.20.100.30">
    <property type="entry name" value="VTC, catalytic tunnel domain"/>
    <property type="match status" value="1"/>
</dbReference>
<dbReference type="RefSeq" id="WP_118991260.1">
    <property type="nucleotide sequence ID" value="NZ_CP023434.1"/>
</dbReference>
<dbReference type="EMBL" id="CP023434">
    <property type="protein sequence ID" value="AXY26401.1"/>
    <property type="molecule type" value="Genomic_DNA"/>
</dbReference>
<reference evidence="2 3" key="1">
    <citation type="submission" date="2017-09" db="EMBL/GenBank/DDBJ databases">
        <title>Complete genome sequence of Oxytococcus suis strain ZY16052.</title>
        <authorList>
            <person name="Li F."/>
        </authorList>
    </citation>
    <scope>NUCLEOTIDE SEQUENCE [LARGE SCALE GENOMIC DNA]</scope>
    <source>
        <strain evidence="2 3">ZY16052</strain>
    </source>
</reference>
<keyword evidence="3" id="KW-1185">Reference proteome</keyword>
<feature type="domain" description="VTC" evidence="1">
    <location>
        <begin position="7"/>
        <end position="208"/>
    </location>
</feature>
<protein>
    <submittedName>
        <fullName evidence="2">Vacuolar transporter</fullName>
    </submittedName>
</protein>
<accession>A0A347WMU4</accession>
<evidence type="ECO:0000313" key="2">
    <source>
        <dbReference type="EMBL" id="AXY26401.1"/>
    </source>
</evidence>
<dbReference type="Pfam" id="PF09359">
    <property type="entry name" value="VTC"/>
    <property type="match status" value="1"/>
</dbReference>
<evidence type="ECO:0000313" key="3">
    <source>
        <dbReference type="Proteomes" id="UP000263232"/>
    </source>
</evidence>
<dbReference type="Proteomes" id="UP000263232">
    <property type="component" value="Chromosome"/>
</dbReference>
<proteinExistence type="predicted"/>
<dbReference type="InterPro" id="IPR018966">
    <property type="entry name" value="VTC_domain"/>
</dbReference>
<sequence>MRLISNLDKLLIPDAYEDYNGYKVRSVYCDGADNQDYIEKRSKFNFVKRICLRIYHRDDPVAKFEIKRKTQQNQIKKAVIVTRADAKEMLQGNFAVLKSYEGPTAELGYEVYVSMGYRPISLVDYSRRAYTHPQFNTRITLDSELSYSNFAYDIFNEHATQRQVLPLNYSILEAKYETYLLPQIQAVPKACHLKPCPISKFGSSRALLEAFYY</sequence>
<dbReference type="KEGG" id="abae:CL176_10580"/>
<dbReference type="AlphaFoldDB" id="A0A347WMU4"/>